<reference evidence="1 2" key="1">
    <citation type="submission" date="2020-04" db="EMBL/GenBank/DDBJ databases">
        <title>Plant Genome Project.</title>
        <authorList>
            <person name="Zhang R.-G."/>
        </authorList>
    </citation>
    <scope>NUCLEOTIDE SEQUENCE [LARGE SCALE GENOMIC DNA]</scope>
    <source>
        <strain evidence="1">YNK0</strain>
        <tissue evidence="1">Leaf</tissue>
    </source>
</reference>
<dbReference type="OrthoDB" id="1741671at2759"/>
<sequence length="191" mass="20628">MKKISDLTIFNIVSESRSLNQDQLGDVGTNGIGLKQVGSIHRTSSVVSSWRRHLLSFSLGASTQVEDDSESETVSQVADIGDRALHSNRYSESCSLRFTVDNEIENGVAPIVENALVQSSNIMSPVSPLPLEIISPLSTDAILIVQSVQTLVFQVIYMGIHLTIKPGCKYADSDVIGAQKLFLIVAVVAID</sequence>
<dbReference type="AlphaFoldDB" id="A0A834YSE6"/>
<dbReference type="EMBL" id="JABCRI010000016">
    <property type="protein sequence ID" value="KAF8391838.1"/>
    <property type="molecule type" value="Genomic_DNA"/>
</dbReference>
<protein>
    <submittedName>
        <fullName evidence="1">Uncharacterized protein</fullName>
    </submittedName>
</protein>
<accession>A0A834YSE6</accession>
<evidence type="ECO:0000313" key="2">
    <source>
        <dbReference type="Proteomes" id="UP000655225"/>
    </source>
</evidence>
<evidence type="ECO:0000313" key="1">
    <source>
        <dbReference type="EMBL" id="KAF8391838.1"/>
    </source>
</evidence>
<comment type="caution">
    <text evidence="1">The sequence shown here is derived from an EMBL/GenBank/DDBJ whole genome shotgun (WGS) entry which is preliminary data.</text>
</comment>
<organism evidence="1 2">
    <name type="scientific">Tetracentron sinense</name>
    <name type="common">Spur-leaf</name>
    <dbReference type="NCBI Taxonomy" id="13715"/>
    <lineage>
        <taxon>Eukaryota</taxon>
        <taxon>Viridiplantae</taxon>
        <taxon>Streptophyta</taxon>
        <taxon>Embryophyta</taxon>
        <taxon>Tracheophyta</taxon>
        <taxon>Spermatophyta</taxon>
        <taxon>Magnoliopsida</taxon>
        <taxon>Trochodendrales</taxon>
        <taxon>Trochodendraceae</taxon>
        <taxon>Tetracentron</taxon>
    </lineage>
</organism>
<dbReference type="Proteomes" id="UP000655225">
    <property type="component" value="Unassembled WGS sequence"/>
</dbReference>
<name>A0A834YSE6_TETSI</name>
<gene>
    <name evidence="1" type="ORF">HHK36_022176</name>
</gene>
<proteinExistence type="predicted"/>
<keyword evidence="2" id="KW-1185">Reference proteome</keyword>